<evidence type="ECO:0000313" key="3">
    <source>
        <dbReference type="Proteomes" id="UP001383192"/>
    </source>
</evidence>
<dbReference type="EMBL" id="JAYKXP010000025">
    <property type="protein sequence ID" value="KAK7045395.1"/>
    <property type="molecule type" value="Genomic_DNA"/>
</dbReference>
<reference evidence="2 3" key="1">
    <citation type="submission" date="2024-01" db="EMBL/GenBank/DDBJ databases">
        <title>A draft genome for a cacao thread blight-causing isolate of Paramarasmius palmivorus.</title>
        <authorList>
            <person name="Baruah I.K."/>
            <person name="Bukari Y."/>
            <person name="Amoako-Attah I."/>
            <person name="Meinhardt L.W."/>
            <person name="Bailey B.A."/>
            <person name="Cohen S.P."/>
        </authorList>
    </citation>
    <scope>NUCLEOTIDE SEQUENCE [LARGE SCALE GENOMIC DNA]</scope>
    <source>
        <strain evidence="2 3">GH-12</strain>
    </source>
</reference>
<keyword evidence="3" id="KW-1185">Reference proteome</keyword>
<name>A0AAW0D483_9AGAR</name>
<accession>A0AAW0D483</accession>
<evidence type="ECO:0000313" key="2">
    <source>
        <dbReference type="EMBL" id="KAK7045395.1"/>
    </source>
</evidence>
<feature type="compositionally biased region" description="Basic and acidic residues" evidence="1">
    <location>
        <begin position="151"/>
        <end position="169"/>
    </location>
</feature>
<comment type="caution">
    <text evidence="2">The sequence shown here is derived from an EMBL/GenBank/DDBJ whole genome shotgun (WGS) entry which is preliminary data.</text>
</comment>
<feature type="compositionally biased region" description="Basic and acidic residues" evidence="1">
    <location>
        <begin position="121"/>
        <end position="133"/>
    </location>
</feature>
<protein>
    <recommendedName>
        <fullName evidence="4">C2H2-type domain-containing protein</fullName>
    </recommendedName>
</protein>
<feature type="compositionally biased region" description="Polar residues" evidence="1">
    <location>
        <begin position="63"/>
        <end position="77"/>
    </location>
</feature>
<evidence type="ECO:0008006" key="4">
    <source>
        <dbReference type="Google" id="ProtNLM"/>
    </source>
</evidence>
<evidence type="ECO:0000256" key="1">
    <source>
        <dbReference type="SAM" id="MobiDB-lite"/>
    </source>
</evidence>
<gene>
    <name evidence="2" type="ORF">VNI00_007646</name>
</gene>
<dbReference type="AlphaFoldDB" id="A0AAW0D483"/>
<proteinExistence type="predicted"/>
<feature type="region of interest" description="Disordered" evidence="1">
    <location>
        <begin position="50"/>
        <end position="177"/>
    </location>
</feature>
<sequence>MSQSRHDTLVSQGKDECYDYSRLDDLSLETLLEVEELVDPFEYALGLKPSDSVVEGQNDESEITSQQGGATIPTQDTPKAPSYIPLFPSPSPEPTTDGDELEGATPATPATFSPSFEFDDNALREEHDDKNDDGTPTSSTSTDEGLASTDTKGKGRESADVTEVLDRSPKRMRRTKSGSLSIYAKDVLPAEPLVNIDDLKENEVIVREIQAQDVSNDHALRKRKLSDTNGEAAESYDYSAAFSQWIPTPFVAAEEQHSASVDQTQYSAPLQRVIKPLPTRTQVSPHYYQSHGDMDIAMMPDLGEASAPGDHQLYAAYQHHQGYFIQGGDHSPRFPSAAPYNGQQFAQAPAPGYYNAMPVPSNIAQYAGGSFPNNGPIQAMLLPPVQFGITLQHPSFEQHNDNAQPILPADDNTVAAVPRRPRSRVYSNQYAFFIQTAPVQCRWRWRNEHGEWRSCTVMVTDVDDLWDHLWATHTVEKDERRIRCQMGTCADKLTWLNDNRNFDKHINSKEHSGFDRQKCRHCSGKCARPDMYHLRHKPCIAAIDNMAAQGTGSN</sequence>
<dbReference type="Proteomes" id="UP001383192">
    <property type="component" value="Unassembled WGS sequence"/>
</dbReference>
<organism evidence="2 3">
    <name type="scientific">Paramarasmius palmivorus</name>
    <dbReference type="NCBI Taxonomy" id="297713"/>
    <lineage>
        <taxon>Eukaryota</taxon>
        <taxon>Fungi</taxon>
        <taxon>Dikarya</taxon>
        <taxon>Basidiomycota</taxon>
        <taxon>Agaricomycotina</taxon>
        <taxon>Agaricomycetes</taxon>
        <taxon>Agaricomycetidae</taxon>
        <taxon>Agaricales</taxon>
        <taxon>Marasmiineae</taxon>
        <taxon>Marasmiaceae</taxon>
        <taxon>Paramarasmius</taxon>
    </lineage>
</organism>